<keyword evidence="8" id="KW-0963">Cytoplasm</keyword>
<accession>A0A0F6CL93</accession>
<evidence type="ECO:0000313" key="13">
    <source>
        <dbReference type="Proteomes" id="UP000018735"/>
    </source>
</evidence>
<dbReference type="InterPro" id="IPR002043">
    <property type="entry name" value="UDG_fam1"/>
</dbReference>
<evidence type="ECO:0000256" key="9">
    <source>
        <dbReference type="PROSITE-ProRule" id="PRU10072"/>
    </source>
</evidence>
<feature type="domain" description="Uracil-DNA glycosylase-like" evidence="11">
    <location>
        <begin position="56"/>
        <end position="216"/>
    </location>
</feature>
<dbReference type="Proteomes" id="UP000018735">
    <property type="component" value="Chromosome"/>
</dbReference>
<feature type="active site" description="Proton acceptor" evidence="8 9">
    <location>
        <position position="71"/>
    </location>
</feature>
<evidence type="ECO:0000256" key="5">
    <source>
        <dbReference type="ARBA" id="ARBA00022763"/>
    </source>
</evidence>
<dbReference type="EMBL" id="CP006916">
    <property type="protein sequence ID" value="AHB99865.1"/>
    <property type="molecule type" value="Genomic_DNA"/>
</dbReference>
<sequence length="231" mass="27009">MLEQLIGEIQTNWKDLINQFFATHKTIYHQLDQLIKNRSGKKELIPKKELIFNAFNFFDYQETKVVIIGQDPYADLKKANGLAFGVDNNNPPVSLRNIIKELINNLKLDEQQLDDFDYSLKSWANQGVLLINTILTVKKQNPLSDQNLGWEELIKFLIIKLLENKAQPIFVLWGKKAQGFLEPYQLKHVLKSAHPSFFSAKQFFNNNHFNLINELLKTKNEQLIQWVKQNK</sequence>
<keyword evidence="6 8" id="KW-0378">Hydrolase</keyword>
<evidence type="ECO:0000256" key="7">
    <source>
        <dbReference type="ARBA" id="ARBA00023204"/>
    </source>
</evidence>
<evidence type="ECO:0000259" key="11">
    <source>
        <dbReference type="SMART" id="SM00986"/>
    </source>
</evidence>
<dbReference type="PANTHER" id="PTHR11264:SF0">
    <property type="entry name" value="URACIL-DNA GLYCOSYLASE"/>
    <property type="match status" value="1"/>
</dbReference>
<evidence type="ECO:0000256" key="10">
    <source>
        <dbReference type="RuleBase" id="RU003780"/>
    </source>
</evidence>
<keyword evidence="7 8" id="KW-0234">DNA repair</keyword>
<evidence type="ECO:0000256" key="1">
    <source>
        <dbReference type="ARBA" id="ARBA00001400"/>
    </source>
</evidence>
<evidence type="ECO:0000256" key="4">
    <source>
        <dbReference type="ARBA" id="ARBA00012030"/>
    </source>
</evidence>
<dbReference type="GO" id="GO:0004844">
    <property type="term" value="F:uracil DNA N-glycosylase activity"/>
    <property type="evidence" value="ECO:0007669"/>
    <property type="project" value="UniProtKB-UniRule"/>
</dbReference>
<dbReference type="PANTHER" id="PTHR11264">
    <property type="entry name" value="URACIL-DNA GLYCOSYLASE"/>
    <property type="match status" value="1"/>
</dbReference>
<evidence type="ECO:0000256" key="6">
    <source>
        <dbReference type="ARBA" id="ARBA00022801"/>
    </source>
</evidence>
<dbReference type="CDD" id="cd10027">
    <property type="entry name" value="UDG-F1-like"/>
    <property type="match status" value="1"/>
</dbReference>
<dbReference type="GO" id="GO:0005737">
    <property type="term" value="C:cytoplasm"/>
    <property type="evidence" value="ECO:0007669"/>
    <property type="project" value="UniProtKB-SubCell"/>
</dbReference>
<dbReference type="GO" id="GO:0097510">
    <property type="term" value="P:base-excision repair, AP site formation via deaminated base removal"/>
    <property type="evidence" value="ECO:0007669"/>
    <property type="project" value="TreeGrafter"/>
</dbReference>
<evidence type="ECO:0000256" key="3">
    <source>
        <dbReference type="ARBA" id="ARBA00008184"/>
    </source>
</evidence>
<reference evidence="12 13" key="1">
    <citation type="journal article" date="2011" name="PLoS ONE">
        <title>Core proteome of the minimal cell: comparative proteomics of three mollicute species.</title>
        <authorList>
            <person name="Fisunov G.Y."/>
            <person name="Alexeev D.G."/>
            <person name="Bazaleev N.A."/>
            <person name="Ladygina V.G."/>
            <person name="Galyamina M.A."/>
            <person name="Kondratov I.G."/>
            <person name="Zhukova N.A."/>
            <person name="Serebryakova M.V."/>
            <person name="Demina I.A."/>
            <person name="Govorun V.M."/>
        </authorList>
    </citation>
    <scope>NUCLEOTIDE SEQUENCE [LARGE SCALE GENOMIC DNA]</scope>
    <source>
        <strain evidence="12 13">S6</strain>
    </source>
</reference>
<dbReference type="NCBIfam" id="NF003592">
    <property type="entry name" value="PRK05254.1-5"/>
    <property type="match status" value="1"/>
</dbReference>
<dbReference type="Pfam" id="PF03167">
    <property type="entry name" value="UDG"/>
    <property type="match status" value="1"/>
</dbReference>
<keyword evidence="5 8" id="KW-0227">DNA damage</keyword>
<dbReference type="InterPro" id="IPR036895">
    <property type="entry name" value="Uracil-DNA_glycosylase-like_sf"/>
</dbReference>
<proteinExistence type="inferred from homology"/>
<comment type="catalytic activity">
    <reaction evidence="1 8 10">
        <text>Hydrolyzes single-stranded DNA or mismatched double-stranded DNA and polynucleotides, releasing free uracil.</text>
        <dbReference type="EC" id="3.2.2.27"/>
    </reaction>
</comment>
<dbReference type="KEGG" id="mgz:GCW_03435"/>
<dbReference type="EC" id="3.2.2.27" evidence="4 8"/>
<dbReference type="SMART" id="SM00986">
    <property type="entry name" value="UDG"/>
    <property type="match status" value="1"/>
</dbReference>
<dbReference type="HOGENOM" id="CLU_032162_3_2_14"/>
<gene>
    <name evidence="8 12" type="primary">ung</name>
    <name evidence="12" type="ORF">GCW_03435</name>
</gene>
<organism evidence="12 13">
    <name type="scientific">Mycoplasmoides gallisepticum S6</name>
    <dbReference type="NCBI Taxonomy" id="1006581"/>
    <lineage>
        <taxon>Bacteria</taxon>
        <taxon>Bacillati</taxon>
        <taxon>Mycoplasmatota</taxon>
        <taxon>Mycoplasmoidales</taxon>
        <taxon>Mycoplasmoidaceae</taxon>
        <taxon>Mycoplasmoides</taxon>
    </lineage>
</organism>
<dbReference type="SMART" id="SM00987">
    <property type="entry name" value="UreE_C"/>
    <property type="match status" value="1"/>
</dbReference>
<comment type="subcellular location">
    <subcellularLocation>
        <location evidence="8">Cytoplasm</location>
    </subcellularLocation>
</comment>
<comment type="similarity">
    <text evidence="3 8 10">Belongs to the uracil-DNA glycosylase (UDG) superfamily. UNG family.</text>
</comment>
<evidence type="ECO:0000256" key="2">
    <source>
        <dbReference type="ARBA" id="ARBA00002631"/>
    </source>
</evidence>
<name>A0A0F6CL93_MYCGL</name>
<evidence type="ECO:0000313" key="12">
    <source>
        <dbReference type="EMBL" id="AHB99865.1"/>
    </source>
</evidence>
<dbReference type="NCBIfam" id="TIGR00628">
    <property type="entry name" value="ung"/>
    <property type="match status" value="1"/>
</dbReference>
<evidence type="ECO:0000256" key="8">
    <source>
        <dbReference type="HAMAP-Rule" id="MF_00148"/>
    </source>
</evidence>
<dbReference type="InterPro" id="IPR005122">
    <property type="entry name" value="Uracil-DNA_glycosylase-like"/>
</dbReference>
<dbReference type="InterPro" id="IPR018085">
    <property type="entry name" value="Ura-DNA_Glyclase_AS"/>
</dbReference>
<protein>
    <recommendedName>
        <fullName evidence="4 8">Uracil-DNA glycosylase</fullName>
        <shortName evidence="8">UDG</shortName>
        <ecNumber evidence="4 8">3.2.2.27</ecNumber>
    </recommendedName>
</protein>
<dbReference type="Gene3D" id="3.40.470.10">
    <property type="entry name" value="Uracil-DNA glycosylase-like domain"/>
    <property type="match status" value="1"/>
</dbReference>
<dbReference type="SUPFAM" id="SSF52141">
    <property type="entry name" value="Uracil-DNA glycosylase-like"/>
    <property type="match status" value="1"/>
</dbReference>
<dbReference type="RefSeq" id="WP_011883362.1">
    <property type="nucleotide sequence ID" value="NC_023030.2"/>
</dbReference>
<comment type="function">
    <text evidence="2 8 10">Excises uracil residues from the DNA which can arise as a result of misincorporation of dUMP residues by DNA polymerase or due to deamination of cytosine.</text>
</comment>
<dbReference type="eggNOG" id="COG0692">
    <property type="taxonomic scope" value="Bacteria"/>
</dbReference>
<dbReference type="PROSITE" id="PS00130">
    <property type="entry name" value="U_DNA_GLYCOSYLASE"/>
    <property type="match status" value="1"/>
</dbReference>
<dbReference type="HAMAP" id="MF_00148">
    <property type="entry name" value="UDG"/>
    <property type="match status" value="1"/>
</dbReference>
<dbReference type="AlphaFoldDB" id="A0A0F6CL93"/>